<evidence type="ECO:0000313" key="3">
    <source>
        <dbReference type="Proteomes" id="UP000589716"/>
    </source>
</evidence>
<dbReference type="SMART" id="SM00100">
    <property type="entry name" value="cNMP"/>
    <property type="match status" value="1"/>
</dbReference>
<reference evidence="2 3" key="1">
    <citation type="submission" date="2020-07" db="EMBL/GenBank/DDBJ databases">
        <authorList>
            <person name="Maaloum M."/>
        </authorList>
    </citation>
    <scope>NUCLEOTIDE SEQUENCE [LARGE SCALE GENOMIC DNA]</scope>
    <source>
        <strain evidence="2 3">GCS-AN-3</strain>
    </source>
</reference>
<dbReference type="PROSITE" id="PS50042">
    <property type="entry name" value="CNMP_BINDING_3"/>
    <property type="match status" value="1"/>
</dbReference>
<dbReference type="InterPro" id="IPR000595">
    <property type="entry name" value="cNMP-bd_dom"/>
</dbReference>
<accession>A0A853INL1</accession>
<dbReference type="InterPro" id="IPR018490">
    <property type="entry name" value="cNMP-bd_dom_sf"/>
</dbReference>
<dbReference type="PANTHER" id="PTHR24567">
    <property type="entry name" value="CRP FAMILY TRANSCRIPTIONAL REGULATORY PROTEIN"/>
    <property type="match status" value="1"/>
</dbReference>
<dbReference type="AlphaFoldDB" id="A0A853INL1"/>
<dbReference type="SUPFAM" id="SSF51206">
    <property type="entry name" value="cAMP-binding domain-like"/>
    <property type="match status" value="1"/>
</dbReference>
<comment type="caution">
    <text evidence="2">The sequence shown here is derived from an EMBL/GenBank/DDBJ whole genome shotgun (WGS) entry which is preliminary data.</text>
</comment>
<dbReference type="GO" id="GO:0005829">
    <property type="term" value="C:cytosol"/>
    <property type="evidence" value="ECO:0007669"/>
    <property type="project" value="TreeGrafter"/>
</dbReference>
<dbReference type="Pfam" id="PF00027">
    <property type="entry name" value="cNMP_binding"/>
    <property type="match status" value="1"/>
</dbReference>
<dbReference type="InterPro" id="IPR050397">
    <property type="entry name" value="Env_Response_Regulators"/>
</dbReference>
<feature type="domain" description="Cyclic nucleotide-binding" evidence="1">
    <location>
        <begin position="28"/>
        <end position="129"/>
    </location>
</feature>
<proteinExistence type="predicted"/>
<dbReference type="CDD" id="cd00038">
    <property type="entry name" value="CAP_ED"/>
    <property type="match status" value="1"/>
</dbReference>
<evidence type="ECO:0000259" key="1">
    <source>
        <dbReference type="PROSITE" id="PS50042"/>
    </source>
</evidence>
<name>A0A853INL1_9BURK</name>
<dbReference type="Gene3D" id="2.60.120.10">
    <property type="entry name" value="Jelly Rolls"/>
    <property type="match status" value="1"/>
</dbReference>
<dbReference type="GO" id="GO:0003700">
    <property type="term" value="F:DNA-binding transcription factor activity"/>
    <property type="evidence" value="ECO:0007669"/>
    <property type="project" value="TreeGrafter"/>
</dbReference>
<evidence type="ECO:0000313" key="2">
    <source>
        <dbReference type="EMBL" id="NZA02036.1"/>
    </source>
</evidence>
<gene>
    <name evidence="2" type="ORF">H0I39_10260</name>
</gene>
<dbReference type="RefSeq" id="WP_180550412.1">
    <property type="nucleotide sequence ID" value="NZ_DAIPTI010000036.1"/>
</dbReference>
<dbReference type="InterPro" id="IPR014710">
    <property type="entry name" value="RmlC-like_jellyroll"/>
</dbReference>
<dbReference type="Proteomes" id="UP000589716">
    <property type="component" value="Unassembled WGS sequence"/>
</dbReference>
<dbReference type="PANTHER" id="PTHR24567:SF74">
    <property type="entry name" value="HTH-TYPE TRANSCRIPTIONAL REGULATOR ARCR"/>
    <property type="match status" value="1"/>
</dbReference>
<keyword evidence="3" id="KW-1185">Reference proteome</keyword>
<protein>
    <submittedName>
        <fullName evidence="2">Cyclic nucleotide-binding domain-containing protein</fullName>
    </submittedName>
</protein>
<sequence>MDMYELGSAAALRGLIDATRQGGAYDALACGLDGDQWACLAPYLQPYPVRTGQVPIRQGDKDRTLFFIESGTLTVHLEDVSGRMKLAVLAPGTVVGEGAFFSGQPRSATVVATRDSQLWALKYARFQELSARQSAIALELAMACAAVVVRRLASTTLRVAVT</sequence>
<dbReference type="EMBL" id="JACCKX010000001">
    <property type="protein sequence ID" value="NZA02036.1"/>
    <property type="molecule type" value="Genomic_DNA"/>
</dbReference>
<organism evidence="2 3">
    <name type="scientific">Ottowia beijingensis</name>
    <dbReference type="NCBI Taxonomy" id="1207057"/>
    <lineage>
        <taxon>Bacteria</taxon>
        <taxon>Pseudomonadati</taxon>
        <taxon>Pseudomonadota</taxon>
        <taxon>Betaproteobacteria</taxon>
        <taxon>Burkholderiales</taxon>
        <taxon>Comamonadaceae</taxon>
        <taxon>Ottowia</taxon>
    </lineage>
</organism>